<evidence type="ECO:0000256" key="2">
    <source>
        <dbReference type="ARBA" id="ARBA00022806"/>
    </source>
</evidence>
<keyword evidence="2" id="KW-0547">Nucleotide-binding</keyword>
<proteinExistence type="predicted"/>
<gene>
    <name evidence="4" type="ORF">DILT_LOCUS7118</name>
</gene>
<dbReference type="PROSITE" id="PS51192">
    <property type="entry name" value="HELICASE_ATP_BIND_1"/>
    <property type="match status" value="1"/>
</dbReference>
<keyword evidence="1" id="KW-0378">Hydrolase</keyword>
<dbReference type="InterPro" id="IPR014001">
    <property type="entry name" value="Helicase_ATP-bd"/>
</dbReference>
<accession>A0A3P7LHB5</accession>
<protein>
    <recommendedName>
        <fullName evidence="3">Helicase ATP-binding domain-containing protein</fullName>
    </recommendedName>
</protein>
<evidence type="ECO:0000313" key="4">
    <source>
        <dbReference type="EMBL" id="VDN11287.1"/>
    </source>
</evidence>
<dbReference type="Gene3D" id="3.40.50.300">
    <property type="entry name" value="P-loop containing nucleotide triphosphate hydrolases"/>
    <property type="match status" value="2"/>
</dbReference>
<dbReference type="OrthoDB" id="10265785at2759"/>
<evidence type="ECO:0000256" key="1">
    <source>
        <dbReference type="ARBA" id="ARBA00022801"/>
    </source>
</evidence>
<dbReference type="Proteomes" id="UP000281553">
    <property type="component" value="Unassembled WGS sequence"/>
</dbReference>
<evidence type="ECO:0000313" key="5">
    <source>
        <dbReference type="Proteomes" id="UP000281553"/>
    </source>
</evidence>
<dbReference type="GO" id="GO:0004386">
    <property type="term" value="F:helicase activity"/>
    <property type="evidence" value="ECO:0007669"/>
    <property type="project" value="UniProtKB-KW"/>
</dbReference>
<dbReference type="SUPFAM" id="SSF52540">
    <property type="entry name" value="P-loop containing nucleoside triphosphate hydrolases"/>
    <property type="match status" value="1"/>
</dbReference>
<keyword evidence="2" id="KW-0067">ATP-binding</keyword>
<dbReference type="InterPro" id="IPR027417">
    <property type="entry name" value="P-loop_NTPase"/>
</dbReference>
<dbReference type="AlphaFoldDB" id="A0A3P7LHB5"/>
<keyword evidence="5" id="KW-1185">Reference proteome</keyword>
<dbReference type="GO" id="GO:0016787">
    <property type="term" value="F:hydrolase activity"/>
    <property type="evidence" value="ECO:0007669"/>
    <property type="project" value="UniProtKB-KW"/>
</dbReference>
<evidence type="ECO:0000259" key="3">
    <source>
        <dbReference type="PROSITE" id="PS51192"/>
    </source>
</evidence>
<sequence>MRLSKFCHPHNRLAIKLLRYDRIITPWDTPESCPTFARRDLFLFIINMRHRLLTLCFSLHHDLVILLSATMPSEVLEVTKNFMRDPVRILVKQEELTLEGICQFYVNVEREEWKLDTLWDIYQSMPVVQSVIFCNTRRTVDRLSIELISRDFIVSSLVSPVAVHLPLPIPPPTCLLFPTRICLSNANHHSCKTYHFNAKLSMPFTAAEPEYLGGK</sequence>
<keyword evidence="2" id="KW-0347">Helicase</keyword>
<dbReference type="PANTHER" id="PTHR47958">
    <property type="entry name" value="ATP-DEPENDENT RNA HELICASE DBP3"/>
    <property type="match status" value="1"/>
</dbReference>
<dbReference type="EMBL" id="UYRU01051140">
    <property type="protein sequence ID" value="VDN11287.1"/>
    <property type="molecule type" value="Genomic_DNA"/>
</dbReference>
<feature type="domain" description="Helicase ATP-binding" evidence="3">
    <location>
        <begin position="1"/>
        <end position="89"/>
    </location>
</feature>
<name>A0A3P7LHB5_DIBLA</name>
<organism evidence="4 5">
    <name type="scientific">Dibothriocephalus latus</name>
    <name type="common">Fish tapeworm</name>
    <name type="synonym">Diphyllobothrium latum</name>
    <dbReference type="NCBI Taxonomy" id="60516"/>
    <lineage>
        <taxon>Eukaryota</taxon>
        <taxon>Metazoa</taxon>
        <taxon>Spiralia</taxon>
        <taxon>Lophotrochozoa</taxon>
        <taxon>Platyhelminthes</taxon>
        <taxon>Cestoda</taxon>
        <taxon>Eucestoda</taxon>
        <taxon>Diphyllobothriidea</taxon>
        <taxon>Diphyllobothriidae</taxon>
        <taxon>Dibothriocephalus</taxon>
    </lineage>
</organism>
<reference evidence="4 5" key="1">
    <citation type="submission" date="2018-11" db="EMBL/GenBank/DDBJ databases">
        <authorList>
            <consortium name="Pathogen Informatics"/>
        </authorList>
    </citation>
    <scope>NUCLEOTIDE SEQUENCE [LARGE SCALE GENOMIC DNA]</scope>
</reference>